<dbReference type="PANTHER" id="PTHR38364">
    <property type="entry name" value="OSJNBA0022H21.9 PROTEIN"/>
    <property type="match status" value="1"/>
</dbReference>
<evidence type="ECO:0000313" key="3">
    <source>
        <dbReference type="Proteomes" id="UP001153076"/>
    </source>
</evidence>
<keyword evidence="1" id="KW-0812">Transmembrane</keyword>
<reference evidence="2" key="1">
    <citation type="submission" date="2022-04" db="EMBL/GenBank/DDBJ databases">
        <title>Carnegiea gigantea Genome sequencing and assembly v2.</title>
        <authorList>
            <person name="Copetti D."/>
            <person name="Sanderson M.J."/>
            <person name="Burquez A."/>
            <person name="Wojciechowski M.F."/>
        </authorList>
    </citation>
    <scope>NUCLEOTIDE SEQUENCE</scope>
    <source>
        <strain evidence="2">SGP5-SGP5p</strain>
        <tissue evidence="2">Aerial part</tissue>
    </source>
</reference>
<keyword evidence="1" id="KW-1133">Transmembrane helix</keyword>
<proteinExistence type="predicted"/>
<evidence type="ECO:0000313" key="2">
    <source>
        <dbReference type="EMBL" id="KAJ8432072.1"/>
    </source>
</evidence>
<keyword evidence="3" id="KW-1185">Reference proteome</keyword>
<accession>A0A9Q1Q7P9</accession>
<feature type="transmembrane region" description="Helical" evidence="1">
    <location>
        <begin position="125"/>
        <end position="144"/>
    </location>
</feature>
<protein>
    <submittedName>
        <fullName evidence="2">Uncharacterized protein</fullName>
    </submittedName>
</protein>
<name>A0A9Q1Q7P9_9CARY</name>
<organism evidence="2 3">
    <name type="scientific">Carnegiea gigantea</name>
    <dbReference type="NCBI Taxonomy" id="171969"/>
    <lineage>
        <taxon>Eukaryota</taxon>
        <taxon>Viridiplantae</taxon>
        <taxon>Streptophyta</taxon>
        <taxon>Embryophyta</taxon>
        <taxon>Tracheophyta</taxon>
        <taxon>Spermatophyta</taxon>
        <taxon>Magnoliopsida</taxon>
        <taxon>eudicotyledons</taxon>
        <taxon>Gunneridae</taxon>
        <taxon>Pentapetalae</taxon>
        <taxon>Caryophyllales</taxon>
        <taxon>Cactineae</taxon>
        <taxon>Cactaceae</taxon>
        <taxon>Cactoideae</taxon>
        <taxon>Echinocereeae</taxon>
        <taxon>Carnegiea</taxon>
    </lineage>
</organism>
<dbReference type="PANTHER" id="PTHR38364:SF1">
    <property type="entry name" value="OS04G0475300 PROTEIN"/>
    <property type="match status" value="1"/>
</dbReference>
<dbReference type="AlphaFoldDB" id="A0A9Q1Q7P9"/>
<gene>
    <name evidence="2" type="ORF">Cgig2_031645</name>
</gene>
<dbReference type="OrthoDB" id="679818at2759"/>
<keyword evidence="1" id="KW-0472">Membrane</keyword>
<sequence>MEDTTWEQRSQALTHILTSPTTNPSLHSQFFISTQIPCYLNWDYPPLLCSKPHPETYLRKWVFFLFLKRVSRLGQPLTSWRSKCPYYQPPPLILAKGVEEARWDDQGKKQYVRKRLARKRLRSEVHPLIPVMVPNILLFSLLLWNPFPEHGLIKIPLKSATNTPEIGKTLTKMLPAIAQLQPGVGMDFWVEGHEDPFSMFDGSQDPFSLSFKLSTEAPRARHESRETLNPDGFKFSKLDMV</sequence>
<dbReference type="Proteomes" id="UP001153076">
    <property type="component" value="Unassembled WGS sequence"/>
</dbReference>
<evidence type="ECO:0000256" key="1">
    <source>
        <dbReference type="SAM" id="Phobius"/>
    </source>
</evidence>
<dbReference type="EMBL" id="JAKOGI010000639">
    <property type="protein sequence ID" value="KAJ8432072.1"/>
    <property type="molecule type" value="Genomic_DNA"/>
</dbReference>
<comment type="caution">
    <text evidence="2">The sequence shown here is derived from an EMBL/GenBank/DDBJ whole genome shotgun (WGS) entry which is preliminary data.</text>
</comment>